<dbReference type="GO" id="GO:0016787">
    <property type="term" value="F:hydrolase activity"/>
    <property type="evidence" value="ECO:0007669"/>
    <property type="project" value="UniProtKB-KW"/>
</dbReference>
<dbReference type="InterPro" id="IPR029058">
    <property type="entry name" value="AB_hydrolase_fold"/>
</dbReference>
<evidence type="ECO:0000313" key="4">
    <source>
        <dbReference type="Proteomes" id="UP000292884"/>
    </source>
</evidence>
<reference evidence="3 4" key="1">
    <citation type="submission" date="2019-02" db="EMBL/GenBank/DDBJ databases">
        <title>Pedobacter sp. RP-1-13 sp. nov., isolated from Arctic soil.</title>
        <authorList>
            <person name="Dahal R.H."/>
        </authorList>
    </citation>
    <scope>NUCLEOTIDE SEQUENCE [LARGE SCALE GENOMIC DNA]</scope>
    <source>
        <strain evidence="3 4">RP-1-13</strain>
    </source>
</reference>
<dbReference type="Pfam" id="PF07859">
    <property type="entry name" value="Abhydrolase_3"/>
    <property type="match status" value="1"/>
</dbReference>
<evidence type="ECO:0000256" key="1">
    <source>
        <dbReference type="ARBA" id="ARBA00022801"/>
    </source>
</evidence>
<evidence type="ECO:0000259" key="2">
    <source>
        <dbReference type="Pfam" id="PF07859"/>
    </source>
</evidence>
<sequence length="334" mass="36646">MLLLLLTGYQSMAQVKNWATDDRISTGTKAFLKMLNTGGPGLETLPTAQMRLVLVNAQKAMKVDLSGVMVTRKTINADGHKIIIDIMKPIGAKKSLPVFMFTHGGGWILGDFPTHQRMVRDLVVRSGVAAVFINYTRTPEAKYPQALNECYAATKWVAAHGAEIGVNGKNLAIVGNSAGGNLATATALMAKAKNGPNIKLQILMWPTIDTDYSRESYQQFGTDRFLTASVMKFMYNLYSTDPADRREIYFSPLKASIEQLKGLPPTLIQVAENDILRDEGEAYGRKLDAAGVKVTTLRYDGMIHDFGLLNGLANLTQTKALFDHAALALKQYLK</sequence>
<keyword evidence="4" id="KW-1185">Reference proteome</keyword>
<name>A0A4R0MQF4_9SPHI</name>
<keyword evidence="1 3" id="KW-0378">Hydrolase</keyword>
<dbReference type="EMBL" id="SJSK01000005">
    <property type="protein sequence ID" value="TCC88797.1"/>
    <property type="molecule type" value="Genomic_DNA"/>
</dbReference>
<dbReference type="InterPro" id="IPR013094">
    <property type="entry name" value="AB_hydrolase_3"/>
</dbReference>
<dbReference type="OrthoDB" id="9815425at2"/>
<evidence type="ECO:0000313" key="3">
    <source>
        <dbReference type="EMBL" id="TCC88797.1"/>
    </source>
</evidence>
<dbReference type="PANTHER" id="PTHR48081:SF8">
    <property type="entry name" value="ALPHA_BETA HYDROLASE FOLD-3 DOMAIN-CONTAINING PROTEIN-RELATED"/>
    <property type="match status" value="1"/>
</dbReference>
<dbReference type="Proteomes" id="UP000292884">
    <property type="component" value="Unassembled WGS sequence"/>
</dbReference>
<dbReference type="InterPro" id="IPR050300">
    <property type="entry name" value="GDXG_lipolytic_enzyme"/>
</dbReference>
<dbReference type="Gene3D" id="3.40.50.1820">
    <property type="entry name" value="alpha/beta hydrolase"/>
    <property type="match status" value="1"/>
</dbReference>
<organism evidence="3 4">
    <name type="scientific">Pedobacter frigiditerrae</name>
    <dbReference type="NCBI Taxonomy" id="2530452"/>
    <lineage>
        <taxon>Bacteria</taxon>
        <taxon>Pseudomonadati</taxon>
        <taxon>Bacteroidota</taxon>
        <taxon>Sphingobacteriia</taxon>
        <taxon>Sphingobacteriales</taxon>
        <taxon>Sphingobacteriaceae</taxon>
        <taxon>Pedobacter</taxon>
    </lineage>
</organism>
<gene>
    <name evidence="3" type="ORF">EZ428_17970</name>
</gene>
<proteinExistence type="predicted"/>
<comment type="caution">
    <text evidence="3">The sequence shown here is derived from an EMBL/GenBank/DDBJ whole genome shotgun (WGS) entry which is preliminary data.</text>
</comment>
<accession>A0A4R0MQF4</accession>
<dbReference type="SUPFAM" id="SSF53474">
    <property type="entry name" value="alpha/beta-Hydrolases"/>
    <property type="match status" value="1"/>
</dbReference>
<dbReference type="PANTHER" id="PTHR48081">
    <property type="entry name" value="AB HYDROLASE SUPERFAMILY PROTEIN C4A8.06C"/>
    <property type="match status" value="1"/>
</dbReference>
<protein>
    <submittedName>
        <fullName evidence="3">Alpha/beta hydrolase</fullName>
    </submittedName>
</protein>
<feature type="domain" description="Alpha/beta hydrolase fold-3" evidence="2">
    <location>
        <begin position="100"/>
        <end position="306"/>
    </location>
</feature>
<dbReference type="AlphaFoldDB" id="A0A4R0MQF4"/>